<evidence type="ECO:0000313" key="2">
    <source>
        <dbReference type="Proteomes" id="UP000263900"/>
    </source>
</evidence>
<dbReference type="KEGG" id="pseg:D3H65_23205"/>
<evidence type="ECO:0000313" key="1">
    <source>
        <dbReference type="EMBL" id="AXY76723.1"/>
    </source>
</evidence>
<dbReference type="Proteomes" id="UP000263900">
    <property type="component" value="Chromosome"/>
</dbReference>
<organism evidence="1 2">
    <name type="scientific">Paraflavitalea soli</name>
    <dbReference type="NCBI Taxonomy" id="2315862"/>
    <lineage>
        <taxon>Bacteria</taxon>
        <taxon>Pseudomonadati</taxon>
        <taxon>Bacteroidota</taxon>
        <taxon>Chitinophagia</taxon>
        <taxon>Chitinophagales</taxon>
        <taxon>Chitinophagaceae</taxon>
        <taxon>Paraflavitalea</taxon>
    </lineage>
</organism>
<sequence length="243" mass="27297">MRKVLILTGILVSCSCFGQKPQTPLVDKAFAFTDSVLKAGVFAFKRQELIISHEQAAISKRYSAAIAKNREWWKAYAKHYIDLKQPMPYHENFGITKKEYERYLQLSENPPPSRLKSLGIQKITITKKAGAISFHGMGALAVLDSLTIHIHKKIITLGKDTIPVSDEINAPVETPFGQWHGYSWHFIQSNFNSKGASEALKQRDIILCIGKSIPGKQLILTLSSKRTENGVIEKLFDIIGFIQ</sequence>
<dbReference type="AlphaFoldDB" id="A0A3B7MTK8"/>
<keyword evidence="2" id="KW-1185">Reference proteome</keyword>
<dbReference type="PROSITE" id="PS51257">
    <property type="entry name" value="PROKAR_LIPOPROTEIN"/>
    <property type="match status" value="1"/>
</dbReference>
<name>A0A3B7MTK8_9BACT</name>
<reference evidence="1 2" key="1">
    <citation type="submission" date="2018-09" db="EMBL/GenBank/DDBJ databases">
        <title>Genome sequencing of strain 6GH32-13.</title>
        <authorList>
            <person name="Weon H.-Y."/>
            <person name="Heo J."/>
            <person name="Kwon S.-W."/>
        </authorList>
    </citation>
    <scope>NUCLEOTIDE SEQUENCE [LARGE SCALE GENOMIC DNA]</scope>
    <source>
        <strain evidence="1 2">5GH32-13</strain>
    </source>
</reference>
<accession>A0A3B7MTK8</accession>
<dbReference type="EMBL" id="CP032157">
    <property type="protein sequence ID" value="AXY76723.1"/>
    <property type="molecule type" value="Genomic_DNA"/>
</dbReference>
<proteinExistence type="predicted"/>
<gene>
    <name evidence="1" type="ORF">D3H65_23205</name>
</gene>
<dbReference type="OrthoDB" id="650130at2"/>
<protein>
    <submittedName>
        <fullName evidence="1">Uncharacterized protein</fullName>
    </submittedName>
</protein>